<dbReference type="Proteomes" id="UP000284403">
    <property type="component" value="Unassembled WGS sequence"/>
</dbReference>
<evidence type="ECO:0000313" key="2">
    <source>
        <dbReference type="EMBL" id="RNF14363.1"/>
    </source>
</evidence>
<dbReference type="RefSeq" id="XP_029227130.1">
    <property type="nucleotide sequence ID" value="XM_029372811.1"/>
</dbReference>
<comment type="caution">
    <text evidence="2">The sequence shown here is derived from an EMBL/GenBank/DDBJ whole genome shotgun (WGS) entry which is preliminary data.</text>
</comment>
<reference evidence="2 3" key="1">
    <citation type="journal article" date="2018" name="BMC Genomics">
        <title>Genomic comparison of Trypanosoma conorhini and Trypanosoma rangeli to Trypanosoma cruzi strains of high and low virulence.</title>
        <authorList>
            <person name="Bradwell K.R."/>
            <person name="Koparde V.N."/>
            <person name="Matveyev A.V."/>
            <person name="Serrano M.G."/>
            <person name="Alves J.M."/>
            <person name="Parikh H."/>
            <person name="Huang B."/>
            <person name="Lee V."/>
            <person name="Espinosa-Alvarez O."/>
            <person name="Ortiz P.A."/>
            <person name="Costa-Martins A.G."/>
            <person name="Teixeira M.M."/>
            <person name="Buck G.A."/>
        </authorList>
    </citation>
    <scope>NUCLEOTIDE SEQUENCE [LARGE SCALE GENOMIC DNA]</scope>
    <source>
        <strain evidence="2 3">025E</strain>
    </source>
</reference>
<accession>A0A422P9I1</accession>
<dbReference type="GeneID" id="40319532"/>
<organism evidence="2 3">
    <name type="scientific">Trypanosoma conorhini</name>
    <dbReference type="NCBI Taxonomy" id="83891"/>
    <lineage>
        <taxon>Eukaryota</taxon>
        <taxon>Discoba</taxon>
        <taxon>Euglenozoa</taxon>
        <taxon>Kinetoplastea</taxon>
        <taxon>Metakinetoplastina</taxon>
        <taxon>Trypanosomatida</taxon>
        <taxon>Trypanosomatidae</taxon>
        <taxon>Trypanosoma</taxon>
    </lineage>
</organism>
<evidence type="ECO:0000313" key="3">
    <source>
        <dbReference type="Proteomes" id="UP000284403"/>
    </source>
</evidence>
<dbReference type="EMBL" id="MKKU01000367">
    <property type="protein sequence ID" value="RNF14363.1"/>
    <property type="molecule type" value="Genomic_DNA"/>
</dbReference>
<feature type="compositionally biased region" description="Basic and acidic residues" evidence="1">
    <location>
        <begin position="88"/>
        <end position="107"/>
    </location>
</feature>
<sequence>MAAEMDPMLQGTYLHDDAKDFIPTSEALDQFDAQLVRGEPVHSELSSKRHLPQACGAPSLPHLRRPHASHQQYPLQQQLYQQNRNGRKSSDGPSRAHEGLTVDAQERLEDIEAVRQLGNDMVGDDD</sequence>
<protein>
    <submittedName>
        <fullName evidence="2">Uncharacterized protein</fullName>
    </submittedName>
</protein>
<dbReference type="AlphaFoldDB" id="A0A422P9I1"/>
<name>A0A422P9I1_9TRYP</name>
<feature type="compositionally biased region" description="Low complexity" evidence="1">
    <location>
        <begin position="71"/>
        <end position="82"/>
    </location>
</feature>
<dbReference type="OrthoDB" id="267665at2759"/>
<proteinExistence type="predicted"/>
<evidence type="ECO:0000256" key="1">
    <source>
        <dbReference type="SAM" id="MobiDB-lite"/>
    </source>
</evidence>
<feature type="region of interest" description="Disordered" evidence="1">
    <location>
        <begin position="41"/>
        <end position="107"/>
    </location>
</feature>
<gene>
    <name evidence="2" type="ORF">Tco025E_05921</name>
</gene>
<keyword evidence="3" id="KW-1185">Reference proteome</keyword>